<proteinExistence type="predicted"/>
<accession>A0A2S6GY81</accession>
<organism evidence="1 2">
    <name type="scientific">Actinokineospora auranticolor</name>
    <dbReference type="NCBI Taxonomy" id="155976"/>
    <lineage>
        <taxon>Bacteria</taxon>
        <taxon>Bacillati</taxon>
        <taxon>Actinomycetota</taxon>
        <taxon>Actinomycetes</taxon>
        <taxon>Pseudonocardiales</taxon>
        <taxon>Pseudonocardiaceae</taxon>
        <taxon>Actinokineospora</taxon>
    </lineage>
</organism>
<evidence type="ECO:0000313" key="2">
    <source>
        <dbReference type="Proteomes" id="UP000239203"/>
    </source>
</evidence>
<dbReference type="RefSeq" id="WP_104476982.1">
    <property type="nucleotide sequence ID" value="NZ_CP154825.1"/>
</dbReference>
<keyword evidence="2" id="KW-1185">Reference proteome</keyword>
<comment type="caution">
    <text evidence="1">The sequence shown here is derived from an EMBL/GenBank/DDBJ whole genome shotgun (WGS) entry which is preliminary data.</text>
</comment>
<dbReference type="EMBL" id="PTIX01000002">
    <property type="protein sequence ID" value="PPK70183.1"/>
    <property type="molecule type" value="Genomic_DNA"/>
</dbReference>
<dbReference type="OrthoDB" id="3699865at2"/>
<dbReference type="AlphaFoldDB" id="A0A2S6GY81"/>
<evidence type="ECO:0000313" key="1">
    <source>
        <dbReference type="EMBL" id="PPK70183.1"/>
    </source>
</evidence>
<name>A0A2S6GY81_9PSEU</name>
<gene>
    <name evidence="1" type="ORF">CLV40_10293</name>
</gene>
<sequence length="65" mass="7271">MSHTALTFDTVVTVAPDCPIRVEQDKDTVDLHFNESRLGQLFCLQFTRPALDALIARCQAELATH</sequence>
<reference evidence="1 2" key="1">
    <citation type="submission" date="2018-02" db="EMBL/GenBank/DDBJ databases">
        <title>Genomic Encyclopedia of Archaeal and Bacterial Type Strains, Phase II (KMG-II): from individual species to whole genera.</title>
        <authorList>
            <person name="Goeker M."/>
        </authorList>
    </citation>
    <scope>NUCLEOTIDE SEQUENCE [LARGE SCALE GENOMIC DNA]</scope>
    <source>
        <strain evidence="1 2">YU 961-1</strain>
    </source>
</reference>
<dbReference type="Proteomes" id="UP000239203">
    <property type="component" value="Unassembled WGS sequence"/>
</dbReference>
<protein>
    <submittedName>
        <fullName evidence="1">Uncharacterized protein</fullName>
    </submittedName>
</protein>